<evidence type="ECO:0000313" key="3">
    <source>
        <dbReference type="Proteomes" id="UP000244090"/>
    </source>
</evidence>
<sequence length="473" mass="56162">MKYFTPLLLIFLCLVGCNNSQKETAEDVVYFGGEIINPADDYVVLYHQGKFVDSLKLDEKNRFMGKLKNHKDGLYKFYHYPEYQYIYLEKGDSLLLRLNTYKFDETLFFTGKGAEKNNFYIELFLLNASHERPVYQFTKLDSDEFLEKIDSLQDIKLAKQKKFLASNPDVSDEFKSFTDKAIQYRNFRYRETYQNMFFKRKKEDSTLTLSHSFYDYKSRVNMNDSTMSHYSPYARYIMQFINNSAYSECLQKSWKGEKPINTSLTYNKNKLKIIDSLVTYPFLRNELLRYTAYSYYRNNATDIVQNNEFFKLYQKVTTDTKSKEEITNLHNGIKSLQSGNNFSNQIFVYDEKHARVPVNRLNSKRGKTLFYFWTSKQKRHKRLITDKIKALSKEFPSLNIIGISLDEDHKQWKKDVKTFDFPQSRQYRIGEREDVLRDFALISINKLIITDRSGNIINAFADIYDADLNEQLK</sequence>
<dbReference type="Gene3D" id="3.40.30.10">
    <property type="entry name" value="Glutaredoxin"/>
    <property type="match status" value="1"/>
</dbReference>
<dbReference type="InterPro" id="IPR012336">
    <property type="entry name" value="Thioredoxin-like_fold"/>
</dbReference>
<gene>
    <name evidence="2" type="ORF">C8N46_102468</name>
</gene>
<organism evidence="2 3">
    <name type="scientific">Kordia periserrulae</name>
    <dbReference type="NCBI Taxonomy" id="701523"/>
    <lineage>
        <taxon>Bacteria</taxon>
        <taxon>Pseudomonadati</taxon>
        <taxon>Bacteroidota</taxon>
        <taxon>Flavobacteriia</taxon>
        <taxon>Flavobacteriales</taxon>
        <taxon>Flavobacteriaceae</taxon>
        <taxon>Kordia</taxon>
    </lineage>
</organism>
<protein>
    <submittedName>
        <fullName evidence="2">Thioredoxin-like protein</fullName>
    </submittedName>
</protein>
<dbReference type="OrthoDB" id="1146847at2"/>
<dbReference type="AlphaFoldDB" id="A0A2T6C442"/>
<dbReference type="Proteomes" id="UP000244090">
    <property type="component" value="Unassembled WGS sequence"/>
</dbReference>
<proteinExistence type="predicted"/>
<name>A0A2T6C442_9FLAO</name>
<feature type="domain" description="Thioredoxin-like fold" evidence="1">
    <location>
        <begin position="368"/>
        <end position="456"/>
    </location>
</feature>
<dbReference type="EMBL" id="QBKT01000002">
    <property type="protein sequence ID" value="PTX63065.1"/>
    <property type="molecule type" value="Genomic_DNA"/>
</dbReference>
<evidence type="ECO:0000259" key="1">
    <source>
        <dbReference type="Pfam" id="PF13905"/>
    </source>
</evidence>
<evidence type="ECO:0000313" key="2">
    <source>
        <dbReference type="EMBL" id="PTX63065.1"/>
    </source>
</evidence>
<accession>A0A2T6C442</accession>
<dbReference type="Pfam" id="PF13905">
    <property type="entry name" value="Thioredoxin_8"/>
    <property type="match status" value="1"/>
</dbReference>
<reference evidence="2 3" key="1">
    <citation type="submission" date="2018-04" db="EMBL/GenBank/DDBJ databases">
        <title>Genomic Encyclopedia of Archaeal and Bacterial Type Strains, Phase II (KMG-II): from individual species to whole genera.</title>
        <authorList>
            <person name="Goeker M."/>
        </authorList>
    </citation>
    <scope>NUCLEOTIDE SEQUENCE [LARGE SCALE GENOMIC DNA]</scope>
    <source>
        <strain evidence="2 3">DSM 25731</strain>
    </source>
</reference>
<comment type="caution">
    <text evidence="2">The sequence shown here is derived from an EMBL/GenBank/DDBJ whole genome shotgun (WGS) entry which is preliminary data.</text>
</comment>
<dbReference type="RefSeq" id="WP_108114027.1">
    <property type="nucleotide sequence ID" value="NZ_QBKT01000002.1"/>
</dbReference>
<keyword evidence="3" id="KW-1185">Reference proteome</keyword>